<reference evidence="1 2" key="1">
    <citation type="submission" date="2014-04" db="EMBL/GenBank/DDBJ databases">
        <authorList>
            <consortium name="DOE Joint Genome Institute"/>
            <person name="Kuo A."/>
            <person name="Girlanda M."/>
            <person name="Perotto S."/>
            <person name="Kohler A."/>
            <person name="Nagy L.G."/>
            <person name="Floudas D."/>
            <person name="Copeland A."/>
            <person name="Barry K.W."/>
            <person name="Cichocki N."/>
            <person name="Veneault-Fourrey C."/>
            <person name="LaButti K."/>
            <person name="Lindquist E.A."/>
            <person name="Lipzen A."/>
            <person name="Lundell T."/>
            <person name="Morin E."/>
            <person name="Murat C."/>
            <person name="Sun H."/>
            <person name="Tunlid A."/>
            <person name="Henrissat B."/>
            <person name="Grigoriev I.V."/>
            <person name="Hibbett D.S."/>
            <person name="Martin F."/>
            <person name="Nordberg H.P."/>
            <person name="Cantor M.N."/>
            <person name="Hua S.X."/>
        </authorList>
    </citation>
    <scope>NUCLEOTIDE SEQUENCE [LARGE SCALE GENOMIC DNA]</scope>
    <source>
        <strain evidence="1 2">MUT 4182</strain>
    </source>
</reference>
<dbReference type="HOGENOM" id="CLU_1579654_0_0_1"/>
<keyword evidence="2" id="KW-1185">Reference proteome</keyword>
<dbReference type="AlphaFoldDB" id="A0A0C3LHU0"/>
<protein>
    <submittedName>
        <fullName evidence="1">Uncharacterized protein</fullName>
    </submittedName>
</protein>
<dbReference type="Proteomes" id="UP000054248">
    <property type="component" value="Unassembled WGS sequence"/>
</dbReference>
<name>A0A0C3LHU0_9AGAM</name>
<dbReference type="EMBL" id="KN823153">
    <property type="protein sequence ID" value="KIO20997.1"/>
    <property type="molecule type" value="Genomic_DNA"/>
</dbReference>
<evidence type="ECO:0000313" key="1">
    <source>
        <dbReference type="EMBL" id="KIO20997.1"/>
    </source>
</evidence>
<organism evidence="1 2">
    <name type="scientific">Tulasnella calospora MUT 4182</name>
    <dbReference type="NCBI Taxonomy" id="1051891"/>
    <lineage>
        <taxon>Eukaryota</taxon>
        <taxon>Fungi</taxon>
        <taxon>Dikarya</taxon>
        <taxon>Basidiomycota</taxon>
        <taxon>Agaricomycotina</taxon>
        <taxon>Agaricomycetes</taxon>
        <taxon>Cantharellales</taxon>
        <taxon>Tulasnellaceae</taxon>
        <taxon>Tulasnella</taxon>
    </lineage>
</organism>
<sequence length="169" mass="18837">MYSLNVTLARKGLHKDESLVVPFRYLPQASFSSVPEEIRLKSQRFARLLKNSSHGRIQIQFPSSSPQAESFEFIVAVNSNASDIPTVSVKVNKQMVVIQHGQKFQATRELFRPAISTIRNGRGSWEAKGCLRFSLDAADQAWSFGGVTVMVGVSSCLHYWTLSVTRNSS</sequence>
<dbReference type="OrthoDB" id="2586076at2759"/>
<evidence type="ECO:0000313" key="2">
    <source>
        <dbReference type="Proteomes" id="UP000054248"/>
    </source>
</evidence>
<proteinExistence type="predicted"/>
<reference evidence="2" key="2">
    <citation type="submission" date="2015-01" db="EMBL/GenBank/DDBJ databases">
        <title>Evolutionary Origins and Diversification of the Mycorrhizal Mutualists.</title>
        <authorList>
            <consortium name="DOE Joint Genome Institute"/>
            <consortium name="Mycorrhizal Genomics Consortium"/>
            <person name="Kohler A."/>
            <person name="Kuo A."/>
            <person name="Nagy L.G."/>
            <person name="Floudas D."/>
            <person name="Copeland A."/>
            <person name="Barry K.W."/>
            <person name="Cichocki N."/>
            <person name="Veneault-Fourrey C."/>
            <person name="LaButti K."/>
            <person name="Lindquist E.A."/>
            <person name="Lipzen A."/>
            <person name="Lundell T."/>
            <person name="Morin E."/>
            <person name="Murat C."/>
            <person name="Riley R."/>
            <person name="Ohm R."/>
            <person name="Sun H."/>
            <person name="Tunlid A."/>
            <person name="Henrissat B."/>
            <person name="Grigoriev I.V."/>
            <person name="Hibbett D.S."/>
            <person name="Martin F."/>
        </authorList>
    </citation>
    <scope>NUCLEOTIDE SEQUENCE [LARGE SCALE GENOMIC DNA]</scope>
    <source>
        <strain evidence="2">MUT 4182</strain>
    </source>
</reference>
<accession>A0A0C3LHU0</accession>
<gene>
    <name evidence="1" type="ORF">M407DRAFT_132120</name>
</gene>